<accession>A0A4Z2FZW4</accession>
<proteinExistence type="predicted"/>
<reference evidence="2 3" key="1">
    <citation type="submission" date="2019-03" db="EMBL/GenBank/DDBJ databases">
        <title>First draft genome of Liparis tanakae, snailfish: a comprehensive survey of snailfish specific genes.</title>
        <authorList>
            <person name="Kim W."/>
            <person name="Song I."/>
            <person name="Jeong J.-H."/>
            <person name="Kim D."/>
            <person name="Kim S."/>
            <person name="Ryu S."/>
            <person name="Song J.Y."/>
            <person name="Lee S.K."/>
        </authorList>
    </citation>
    <scope>NUCLEOTIDE SEQUENCE [LARGE SCALE GENOMIC DNA]</scope>
    <source>
        <tissue evidence="2">Muscle</tissue>
    </source>
</reference>
<evidence type="ECO:0000256" key="1">
    <source>
        <dbReference type="SAM" id="MobiDB-lite"/>
    </source>
</evidence>
<dbReference type="AlphaFoldDB" id="A0A4Z2FZW4"/>
<evidence type="ECO:0000313" key="2">
    <source>
        <dbReference type="EMBL" id="TNN46385.1"/>
    </source>
</evidence>
<protein>
    <submittedName>
        <fullName evidence="2">Uncharacterized protein</fullName>
    </submittedName>
</protein>
<dbReference type="EMBL" id="SRLO01000791">
    <property type="protein sequence ID" value="TNN46385.1"/>
    <property type="molecule type" value="Genomic_DNA"/>
</dbReference>
<gene>
    <name evidence="2" type="ORF">EYF80_043418</name>
</gene>
<evidence type="ECO:0000313" key="3">
    <source>
        <dbReference type="Proteomes" id="UP000314294"/>
    </source>
</evidence>
<feature type="compositionally biased region" description="Low complexity" evidence="1">
    <location>
        <begin position="1"/>
        <end position="15"/>
    </location>
</feature>
<feature type="region of interest" description="Disordered" evidence="1">
    <location>
        <begin position="1"/>
        <end position="40"/>
    </location>
</feature>
<comment type="caution">
    <text evidence="2">The sequence shown here is derived from an EMBL/GenBank/DDBJ whole genome shotgun (WGS) entry which is preliminary data.</text>
</comment>
<dbReference type="Proteomes" id="UP000314294">
    <property type="component" value="Unassembled WGS sequence"/>
</dbReference>
<name>A0A4Z2FZW4_9TELE</name>
<keyword evidence="3" id="KW-1185">Reference proteome</keyword>
<organism evidence="2 3">
    <name type="scientific">Liparis tanakae</name>
    <name type="common">Tanaka's snailfish</name>
    <dbReference type="NCBI Taxonomy" id="230148"/>
    <lineage>
        <taxon>Eukaryota</taxon>
        <taxon>Metazoa</taxon>
        <taxon>Chordata</taxon>
        <taxon>Craniata</taxon>
        <taxon>Vertebrata</taxon>
        <taxon>Euteleostomi</taxon>
        <taxon>Actinopterygii</taxon>
        <taxon>Neopterygii</taxon>
        <taxon>Teleostei</taxon>
        <taxon>Neoteleostei</taxon>
        <taxon>Acanthomorphata</taxon>
        <taxon>Eupercaria</taxon>
        <taxon>Perciformes</taxon>
        <taxon>Cottioidei</taxon>
        <taxon>Cottales</taxon>
        <taxon>Liparidae</taxon>
        <taxon>Liparis</taxon>
    </lineage>
</organism>
<sequence>MAPVLSNRPLLSRSSLETDEEDQGSEDCIRQGSGASRDTVSTAVAMDLDVRPMDAIRPRLTSTLMVPDRSRAPKMISREPITNRNIASAIALYGTAGGLFLNWKALKY</sequence>